<dbReference type="EMBL" id="JALLAZ020001658">
    <property type="protein sequence ID" value="KAL3769334.1"/>
    <property type="molecule type" value="Genomic_DNA"/>
</dbReference>
<comment type="caution">
    <text evidence="3">The sequence shown here is derived from an EMBL/GenBank/DDBJ whole genome shotgun (WGS) entry which is preliminary data.</text>
</comment>
<evidence type="ECO:0000313" key="4">
    <source>
        <dbReference type="Proteomes" id="UP001530315"/>
    </source>
</evidence>
<gene>
    <name evidence="3" type="ORF">ACHAW5_002919</name>
</gene>
<keyword evidence="4" id="KW-1185">Reference proteome</keyword>
<protein>
    <submittedName>
        <fullName evidence="3">Uncharacterized protein</fullName>
    </submittedName>
</protein>
<feature type="region of interest" description="Disordered" evidence="1">
    <location>
        <begin position="230"/>
        <end position="253"/>
    </location>
</feature>
<feature type="signal peptide" evidence="2">
    <location>
        <begin position="1"/>
        <end position="17"/>
    </location>
</feature>
<organism evidence="3 4">
    <name type="scientific">Stephanodiscus triporus</name>
    <dbReference type="NCBI Taxonomy" id="2934178"/>
    <lineage>
        <taxon>Eukaryota</taxon>
        <taxon>Sar</taxon>
        <taxon>Stramenopiles</taxon>
        <taxon>Ochrophyta</taxon>
        <taxon>Bacillariophyta</taxon>
        <taxon>Coscinodiscophyceae</taxon>
        <taxon>Thalassiosirophycidae</taxon>
        <taxon>Stephanodiscales</taxon>
        <taxon>Stephanodiscaceae</taxon>
        <taxon>Stephanodiscus</taxon>
    </lineage>
</organism>
<proteinExistence type="predicted"/>
<keyword evidence="2" id="KW-0732">Signal</keyword>
<accession>A0ABD3N133</accession>
<name>A0ABD3N133_9STRA</name>
<evidence type="ECO:0000313" key="3">
    <source>
        <dbReference type="EMBL" id="KAL3769334.1"/>
    </source>
</evidence>
<sequence>MIAGRIILVLATSPCFAFHLPNLRHPNLALPRSSFLTCSFSDCKQYERSRLSAQNDDDGEVAAQDVRLFLTQRCIQSFMFLLAATRDLHTVWWLDNFVQPITINNYWDDDVDLKPGAADTFRENDKRIGSKLLNYHGLSALNTTIFPAWDSFFTSLLEQPDTVLKISTPKDVGQRAYSNFDIDIEPARLCTRILSVREQIAREMTGDLKAIANMGQLIFASYWQNAKDRRNTKQTRAGGSKAGENNDKSSPYGFDRPGTMYINFDPTDDDEFAPSPLRKGNFDLLYNLITQTAVIHLLQCKEGVVVGEDEVQNKASQLFLSRFYLERQITHFIGSQWYGKGDDFIEELIMSSPLMMSRNEGTLECSGEKDSKVSNMPPLVVEPMRIAEQILLRRDKLAMEWMEIMQFAPSEHTDIRKLQLSRLTGVTGSPAKVITLEDEFQ</sequence>
<dbReference type="AlphaFoldDB" id="A0ABD3N133"/>
<evidence type="ECO:0000256" key="2">
    <source>
        <dbReference type="SAM" id="SignalP"/>
    </source>
</evidence>
<reference evidence="3 4" key="1">
    <citation type="submission" date="2024-10" db="EMBL/GenBank/DDBJ databases">
        <title>Updated reference genomes for cyclostephanoid diatoms.</title>
        <authorList>
            <person name="Roberts W.R."/>
            <person name="Alverson A.J."/>
        </authorList>
    </citation>
    <scope>NUCLEOTIDE SEQUENCE [LARGE SCALE GENOMIC DNA]</scope>
    <source>
        <strain evidence="3 4">AJA276-08</strain>
    </source>
</reference>
<feature type="chain" id="PRO_5044780767" evidence="2">
    <location>
        <begin position="18"/>
        <end position="441"/>
    </location>
</feature>
<dbReference type="Proteomes" id="UP001530315">
    <property type="component" value="Unassembled WGS sequence"/>
</dbReference>
<evidence type="ECO:0000256" key="1">
    <source>
        <dbReference type="SAM" id="MobiDB-lite"/>
    </source>
</evidence>